<sequence length="151" mass="16287">MLQRILNELFTAEVGKGAFLNGTKIQISQTVDLSKAFVALNRGQNAQEKLRYGKICSLLAGEVRTYRCTGSIATDLCYVASGRYDAEIINGCPIHDIAGGALLVKEAGAVILDFEGKESDWEKNVSDEDVNDVIIANKDSATKSQGFLQGV</sequence>
<dbReference type="PANTHER" id="PTHR20854">
    <property type="entry name" value="INOSITOL MONOPHOSPHATASE"/>
    <property type="match status" value="1"/>
</dbReference>
<evidence type="ECO:0000313" key="3">
    <source>
        <dbReference type="Proteomes" id="UP000177328"/>
    </source>
</evidence>
<feature type="binding site" evidence="1">
    <location>
        <position position="96"/>
    </location>
    <ligand>
        <name>Mg(2+)</name>
        <dbReference type="ChEBI" id="CHEBI:18420"/>
        <label>1</label>
        <note>catalytic</note>
    </ligand>
</feature>
<accession>A0A1F5KJN9</accession>
<name>A0A1F5KJN9_9BACT</name>
<dbReference type="PRINTS" id="PR00377">
    <property type="entry name" value="IMPHPHTASES"/>
</dbReference>
<comment type="caution">
    <text evidence="2">The sequence shown here is derived from an EMBL/GenBank/DDBJ whole genome shotgun (WGS) entry which is preliminary data.</text>
</comment>
<protein>
    <recommendedName>
        <fullName evidence="4">Inositol monophosphatase</fullName>
    </recommendedName>
</protein>
<keyword evidence="1" id="KW-0479">Metal-binding</keyword>
<organism evidence="2 3">
    <name type="scientific">Candidatus Daviesbacteria bacterium RIFCSPHIGHO2_02_FULL_43_12</name>
    <dbReference type="NCBI Taxonomy" id="1797776"/>
    <lineage>
        <taxon>Bacteria</taxon>
        <taxon>Candidatus Daviesiibacteriota</taxon>
    </lineage>
</organism>
<dbReference type="AlphaFoldDB" id="A0A1F5KJN9"/>
<dbReference type="Proteomes" id="UP000177328">
    <property type="component" value="Unassembled WGS sequence"/>
</dbReference>
<dbReference type="PANTHER" id="PTHR20854:SF4">
    <property type="entry name" value="INOSITOL-1-MONOPHOSPHATASE-RELATED"/>
    <property type="match status" value="1"/>
</dbReference>
<dbReference type="EMBL" id="MFDD01000002">
    <property type="protein sequence ID" value="OGE41128.1"/>
    <property type="molecule type" value="Genomic_DNA"/>
</dbReference>
<dbReference type="SUPFAM" id="SSF56655">
    <property type="entry name" value="Carbohydrate phosphatase"/>
    <property type="match status" value="1"/>
</dbReference>
<dbReference type="Gene3D" id="3.40.190.80">
    <property type="match status" value="1"/>
</dbReference>
<proteinExistence type="predicted"/>
<dbReference type="Pfam" id="PF00459">
    <property type="entry name" value="Inositol_P"/>
    <property type="match status" value="1"/>
</dbReference>
<reference evidence="2 3" key="1">
    <citation type="journal article" date="2016" name="Nat. Commun.">
        <title>Thousands of microbial genomes shed light on interconnected biogeochemical processes in an aquifer system.</title>
        <authorList>
            <person name="Anantharaman K."/>
            <person name="Brown C.T."/>
            <person name="Hug L.A."/>
            <person name="Sharon I."/>
            <person name="Castelle C.J."/>
            <person name="Probst A.J."/>
            <person name="Thomas B.C."/>
            <person name="Singh A."/>
            <person name="Wilkins M.J."/>
            <person name="Karaoz U."/>
            <person name="Brodie E.L."/>
            <person name="Williams K.H."/>
            <person name="Hubbard S.S."/>
            <person name="Banfield J.F."/>
        </authorList>
    </citation>
    <scope>NUCLEOTIDE SEQUENCE [LARGE SCALE GENOMIC DNA]</scope>
</reference>
<gene>
    <name evidence="2" type="ORF">A3D25_01160</name>
</gene>
<dbReference type="GO" id="GO:0008934">
    <property type="term" value="F:inositol monophosphate 1-phosphatase activity"/>
    <property type="evidence" value="ECO:0007669"/>
    <property type="project" value="TreeGrafter"/>
</dbReference>
<dbReference type="GO" id="GO:0046872">
    <property type="term" value="F:metal ion binding"/>
    <property type="evidence" value="ECO:0007669"/>
    <property type="project" value="UniProtKB-KW"/>
</dbReference>
<dbReference type="GO" id="GO:0007165">
    <property type="term" value="P:signal transduction"/>
    <property type="evidence" value="ECO:0007669"/>
    <property type="project" value="TreeGrafter"/>
</dbReference>
<evidence type="ECO:0000313" key="2">
    <source>
        <dbReference type="EMBL" id="OGE41128.1"/>
    </source>
</evidence>
<keyword evidence="1" id="KW-0460">Magnesium</keyword>
<dbReference type="InterPro" id="IPR000760">
    <property type="entry name" value="Inositol_monophosphatase-like"/>
</dbReference>
<dbReference type="GO" id="GO:0006020">
    <property type="term" value="P:inositol metabolic process"/>
    <property type="evidence" value="ECO:0007669"/>
    <property type="project" value="TreeGrafter"/>
</dbReference>
<comment type="cofactor">
    <cofactor evidence="1">
        <name>Mg(2+)</name>
        <dbReference type="ChEBI" id="CHEBI:18420"/>
    </cofactor>
</comment>
<evidence type="ECO:0008006" key="4">
    <source>
        <dbReference type="Google" id="ProtNLM"/>
    </source>
</evidence>
<evidence type="ECO:0000256" key="1">
    <source>
        <dbReference type="PIRSR" id="PIRSR600760-2"/>
    </source>
</evidence>